<accession>A0A4Z1E1Z7</accession>
<reference evidence="2 3" key="1">
    <citation type="submission" date="2018-11" db="EMBL/GenBank/DDBJ databases">
        <title>Complete genome sequencing of the Actinobacteria Serinibacter sp. K3-2.</title>
        <authorList>
            <person name="Rakitin A.L."/>
            <person name="Beletsky A.V."/>
            <person name="Mardanov A.V."/>
            <person name="Ravin N.V."/>
            <person name="Gromova A.S."/>
            <person name="Filippova S.N."/>
            <person name="Gal'Chenko V.F."/>
        </authorList>
    </citation>
    <scope>NUCLEOTIDE SEQUENCE [LARGE SCALE GENOMIC DNA]</scope>
    <source>
        <strain evidence="2 3">K3-2</strain>
    </source>
</reference>
<dbReference type="SUPFAM" id="SSF47240">
    <property type="entry name" value="Ferritin-like"/>
    <property type="match status" value="1"/>
</dbReference>
<keyword evidence="3" id="KW-1185">Reference proteome</keyword>
<comment type="caution">
    <text evidence="2">The sequence shown here is derived from an EMBL/GenBank/DDBJ whole genome shotgun (WGS) entry which is preliminary data.</text>
</comment>
<dbReference type="RefSeq" id="WP_199241617.1">
    <property type="nucleotide sequence ID" value="NZ_RHPJ01000003.1"/>
</dbReference>
<evidence type="ECO:0000256" key="1">
    <source>
        <dbReference type="SAM" id="MobiDB-lite"/>
    </source>
</evidence>
<feature type="region of interest" description="Disordered" evidence="1">
    <location>
        <begin position="124"/>
        <end position="151"/>
    </location>
</feature>
<evidence type="ECO:0000313" key="3">
    <source>
        <dbReference type="Proteomes" id="UP000297318"/>
    </source>
</evidence>
<evidence type="ECO:0000313" key="2">
    <source>
        <dbReference type="EMBL" id="TGO04533.1"/>
    </source>
</evidence>
<dbReference type="InterPro" id="IPR009078">
    <property type="entry name" value="Ferritin-like_SF"/>
</dbReference>
<protein>
    <submittedName>
        <fullName evidence="2">Putative membrane protein</fullName>
    </submittedName>
</protein>
<proteinExistence type="predicted"/>
<sequence length="151" mass="15664">MHEEQRPAALFLVAETVATGYVETLARYAPDAVVRGIGRRVALDEVNHVQRQIDRMHLALAPVPAPVRSLLRGVWTLAAAGAATVLVLDHAASLRAVGLTPAGTWLGAMRSFLTASRAAAPGDLAGLPGHRLPGPDDAAAAAADRSARTPA</sequence>
<name>A0A4Z1E1Z7_9MICO</name>
<organism evidence="2 3">
    <name type="scientific">Serinibacter arcticus</name>
    <dbReference type="NCBI Taxonomy" id="1655435"/>
    <lineage>
        <taxon>Bacteria</taxon>
        <taxon>Bacillati</taxon>
        <taxon>Actinomycetota</taxon>
        <taxon>Actinomycetes</taxon>
        <taxon>Micrococcales</taxon>
        <taxon>Beutenbergiaceae</taxon>
        <taxon>Serinibacter</taxon>
    </lineage>
</organism>
<dbReference type="AlphaFoldDB" id="A0A4Z1E1Z7"/>
<dbReference type="EMBL" id="RHPJ01000003">
    <property type="protein sequence ID" value="TGO04533.1"/>
    <property type="molecule type" value="Genomic_DNA"/>
</dbReference>
<gene>
    <name evidence="2" type="ORF">SERN_2126</name>
</gene>
<dbReference type="Proteomes" id="UP000297318">
    <property type="component" value="Unassembled WGS sequence"/>
</dbReference>